<proteinExistence type="predicted"/>
<dbReference type="Proteomes" id="UP001183586">
    <property type="component" value="Unassembled WGS sequence"/>
</dbReference>
<dbReference type="InterPro" id="IPR011990">
    <property type="entry name" value="TPR-like_helical_dom_sf"/>
</dbReference>
<dbReference type="RefSeq" id="WP_311680281.1">
    <property type="nucleotide sequence ID" value="NZ_JAVREU010000002.1"/>
</dbReference>
<evidence type="ECO:0000313" key="2">
    <source>
        <dbReference type="Proteomes" id="UP001183586"/>
    </source>
</evidence>
<accession>A0ABU2P6G1</accession>
<evidence type="ECO:0000313" key="1">
    <source>
        <dbReference type="EMBL" id="MDT0387412.1"/>
    </source>
</evidence>
<evidence type="ECO:0008006" key="3">
    <source>
        <dbReference type="Google" id="ProtNLM"/>
    </source>
</evidence>
<name>A0ABU2P6G1_9ACTN</name>
<keyword evidence="2" id="KW-1185">Reference proteome</keyword>
<comment type="caution">
    <text evidence="1">The sequence shown here is derived from an EMBL/GenBank/DDBJ whole genome shotgun (WGS) entry which is preliminary data.</text>
</comment>
<reference evidence="2" key="1">
    <citation type="submission" date="2023-07" db="EMBL/GenBank/DDBJ databases">
        <title>30 novel species of actinomycetes from the DSMZ collection.</title>
        <authorList>
            <person name="Nouioui I."/>
        </authorList>
    </citation>
    <scope>NUCLEOTIDE SEQUENCE [LARGE SCALE GENOMIC DNA]</scope>
    <source>
        <strain evidence="2">DSM 41921</strain>
    </source>
</reference>
<gene>
    <name evidence="1" type="ORF">RM641_08235</name>
</gene>
<sequence>MAAGRDIGVAVTGDHNHLVLTRQVRSAYWEQVRRIAPAELVGRERELAELASFCTADSGPAYAWWRAEAWAGKTALLSWFALHPPQGVRIVPFFVTARLGAQNDIVAYVDVVLEQLAELAGEDLPAQLTEATREAHLLHLYGAAARARAGRGERLVLLLDGLDEDRGVTTGPEAHSIASLLPASPESGLRVLVAGRLNPPLPGDVPDRHPLRDPAVVRTLAPSPYAQTIRAEAERELKRLIEAGDLEYDLLALVTAANGGLTAEDLSTLTGAVTYRVRDVLRTRAGRTFEVRSNVYLLGHEELHQRALDMLGTAELDRHRERLHAWADTWRDRGWPDGTPDYLLSGYFALLRETRDPRRAVDWAVDALRHDRMLDVTGGDAAALAEIRNAEEMVTEAGVPDLTDLVRLSLRREELEHRNDTVTRTFPWAWATLGRARRAEALARSIPSLDWRALALVDIAAVRLAAGERAEAVRLLEEAEQAAERYPFDFDDERDHALAEVSRGWADAGLFDRAERLVTAVAGVDLRVDLLADLVRALVAAGAVDRAGELCLRQEHDPVRGLGLAAAAAALTEAGHLDRAQALARSADPAARPLARARIAGALRRAGRDREAETLLAAVDAEVAPSPLLAEVVEALAEAGAFDRAERAALLSHGADERGWALRRVVRALAATGHRARAGALVGRIEHRAVRSGARVAVVEGLAQAGDLVKAETLARGLLDEEARDRAVRLVVNALIKAGEIDRAERLAGKDTETEPGDPALCAVIEERARAGELDRASEMARSLGSTEGHEALVRGAVRSGRDSGRLAELVARTEAGIRRSRRGGSLDPAHTAIILAEAGFGDAARAVLDQVGVPTVEDADAVGPGEQVHAVQMARALAYAGRFDAAEELVRGLGHQPGAVFALTPLIGRLCAAEEFERALAFVADLDERMRDQPRAEIVGALADAGAVERAVSLAREVTNSGSRVRCWARIAVALAAAGDRRAAEDALTRAEARDERKPLEYRAIPDLLRAWFTLGRSEAGDHLLARLDDDGPPGFGGAVVRALVEAGEYERARVLTLRPGWESNQAVLVTYLVEAGEHARAEELARALGLTRVRPADRPRFAVVRAWVALAPVVEPARGRALVAQALRHETLQEVLPAIVRMEPGAVPLVVDTLGQQTLQDRPTAARTSAPS</sequence>
<protein>
    <recommendedName>
        <fullName evidence="3">NACHT domain-containing protein</fullName>
    </recommendedName>
</protein>
<dbReference type="EMBL" id="JAVREU010000002">
    <property type="protein sequence ID" value="MDT0387412.1"/>
    <property type="molecule type" value="Genomic_DNA"/>
</dbReference>
<organism evidence="1 2">
    <name type="scientific">Streptomyces dubilierae</name>
    <dbReference type="NCBI Taxonomy" id="3075533"/>
    <lineage>
        <taxon>Bacteria</taxon>
        <taxon>Bacillati</taxon>
        <taxon>Actinomycetota</taxon>
        <taxon>Actinomycetes</taxon>
        <taxon>Kitasatosporales</taxon>
        <taxon>Streptomycetaceae</taxon>
        <taxon>Streptomyces</taxon>
    </lineage>
</organism>
<dbReference type="Gene3D" id="1.25.40.10">
    <property type="entry name" value="Tetratricopeptide repeat domain"/>
    <property type="match status" value="3"/>
</dbReference>